<dbReference type="EMBL" id="JABVCQ010000002">
    <property type="protein sequence ID" value="MBB1124876.1"/>
    <property type="molecule type" value="Genomic_DNA"/>
</dbReference>
<dbReference type="AlphaFoldDB" id="A0A839HBR7"/>
<comment type="caution">
    <text evidence="1">The sequence shown here is derived from an EMBL/GenBank/DDBJ whole genome shotgun (WGS) entry which is preliminary data.</text>
</comment>
<evidence type="ECO:0000313" key="2">
    <source>
        <dbReference type="Proteomes" id="UP000548632"/>
    </source>
</evidence>
<reference evidence="1 2" key="1">
    <citation type="journal article" date="2020" name="Arch. Microbiol.">
        <title>The genome sequence of the giant phototrophic gammaproteobacterium Thiospirillum jenense gives insight into its physiological properties and phylogenetic relationships.</title>
        <authorList>
            <person name="Imhoff J.F."/>
            <person name="Meyer T.E."/>
            <person name="Kyndt J.A."/>
        </authorList>
    </citation>
    <scope>NUCLEOTIDE SEQUENCE [LARGE SCALE GENOMIC DNA]</scope>
    <source>
        <strain evidence="1 2">DSM 216</strain>
    </source>
</reference>
<name>A0A839HBR7_9GAMM</name>
<sequence>MKSHWADTLDLDAHIAIGQVATEAESAEMLSWLLKLEPEQRWCLLLSRDPRLLHLVAGDYRRLLTLMVELESAALHTAAAPPCASAESSPPLLALPNPFTPPPSHWHWRSIAVSTVVLVSATGFWLTTPGGQDHWQQWRSAISHIWNAPVNQSTPAPAVTVAERQRQALVAFVLVETIAKKLAEGQAFAPELAALRTIWPGAAQLEPLLPFAAPVVPTPAALRDELARLNAKLTQQHSDLITAAQTGRLNWADFYAQLPLLEQRRTPAEAALSQVRDGNWSAATATLAAHPDAGYQAWRAQVTRWLDAQQVVTQLVTVAWSQHDWSAPAAAPTGE</sequence>
<dbReference type="RefSeq" id="WP_182581977.1">
    <property type="nucleotide sequence ID" value="NZ_JABVCQ010000002.1"/>
</dbReference>
<evidence type="ECO:0000313" key="1">
    <source>
        <dbReference type="EMBL" id="MBB1124876.1"/>
    </source>
</evidence>
<organism evidence="1 2">
    <name type="scientific">Thiospirillum jenense</name>
    <dbReference type="NCBI Taxonomy" id="1653858"/>
    <lineage>
        <taxon>Bacteria</taxon>
        <taxon>Pseudomonadati</taxon>
        <taxon>Pseudomonadota</taxon>
        <taxon>Gammaproteobacteria</taxon>
        <taxon>Chromatiales</taxon>
        <taxon>Chromatiaceae</taxon>
        <taxon>Thiospirillum</taxon>
    </lineage>
</organism>
<protein>
    <submittedName>
        <fullName evidence="1">Uncharacterized protein</fullName>
    </submittedName>
</protein>
<gene>
    <name evidence="1" type="ORF">HUK38_01345</name>
</gene>
<proteinExistence type="predicted"/>
<accession>A0A839HBR7</accession>
<keyword evidence="2" id="KW-1185">Reference proteome</keyword>
<dbReference type="Proteomes" id="UP000548632">
    <property type="component" value="Unassembled WGS sequence"/>
</dbReference>